<dbReference type="Gene3D" id="3.40.50.300">
    <property type="entry name" value="P-loop containing nucleotide triphosphate hydrolases"/>
    <property type="match status" value="1"/>
</dbReference>
<dbReference type="FunFam" id="3.40.50.300:FF:000221">
    <property type="entry name" value="Multidrug ABC transporter ATP-binding protein"/>
    <property type="match status" value="1"/>
</dbReference>
<evidence type="ECO:0000313" key="14">
    <source>
        <dbReference type="Proteomes" id="UP000214666"/>
    </source>
</evidence>
<dbReference type="Gene3D" id="1.20.1560.10">
    <property type="entry name" value="ABC transporter type 1, transmembrane domain"/>
    <property type="match status" value="1"/>
</dbReference>
<evidence type="ECO:0000256" key="3">
    <source>
        <dbReference type="ARBA" id="ARBA00022475"/>
    </source>
</evidence>
<evidence type="ECO:0000256" key="1">
    <source>
        <dbReference type="ARBA" id="ARBA00004651"/>
    </source>
</evidence>
<dbReference type="PROSITE" id="PS00211">
    <property type="entry name" value="ABC_TRANSPORTER_1"/>
    <property type="match status" value="1"/>
</dbReference>
<dbReference type="InterPro" id="IPR017871">
    <property type="entry name" value="ABC_transporter-like_CS"/>
</dbReference>
<dbReference type="GO" id="GO:0005886">
    <property type="term" value="C:plasma membrane"/>
    <property type="evidence" value="ECO:0007669"/>
    <property type="project" value="UniProtKB-SubCell"/>
</dbReference>
<keyword evidence="3" id="KW-1003">Cell membrane</keyword>
<keyword evidence="5" id="KW-0547">Nucleotide-binding</keyword>
<dbReference type="PANTHER" id="PTHR43394:SF1">
    <property type="entry name" value="ATP-BINDING CASSETTE SUB-FAMILY B MEMBER 10, MITOCHONDRIAL"/>
    <property type="match status" value="1"/>
</dbReference>
<dbReference type="GO" id="GO:0005524">
    <property type="term" value="F:ATP binding"/>
    <property type="evidence" value="ECO:0007669"/>
    <property type="project" value="UniProtKB-KW"/>
</dbReference>
<evidence type="ECO:0000256" key="8">
    <source>
        <dbReference type="ARBA" id="ARBA00023136"/>
    </source>
</evidence>
<evidence type="ECO:0000256" key="5">
    <source>
        <dbReference type="ARBA" id="ARBA00022741"/>
    </source>
</evidence>
<dbReference type="Pfam" id="PF00664">
    <property type="entry name" value="ABC_membrane"/>
    <property type="match status" value="1"/>
</dbReference>
<dbReference type="InterPro" id="IPR036640">
    <property type="entry name" value="ABC1_TM_sf"/>
</dbReference>
<evidence type="ECO:0000256" key="6">
    <source>
        <dbReference type="ARBA" id="ARBA00022840"/>
    </source>
</evidence>
<dbReference type="PROSITE" id="PS50929">
    <property type="entry name" value="ABC_TM1F"/>
    <property type="match status" value="1"/>
</dbReference>
<evidence type="ECO:0000259" key="11">
    <source>
        <dbReference type="PROSITE" id="PS50893"/>
    </source>
</evidence>
<sequence length="594" mass="64705">MLKFAVFLKPYKKESILGPLFKLVEAILELLLPTMVALMINHGVGKEDTHYVWQMGLLMLLMSILGFGSSMVCQFYAARASQGFGTTLRNTMFQHISSLSYADLDKFGTPSLINRITNDVNQLQTAVAMLIRLVIRAPFICIGAIIMSMILDFRLALVLLAATPILGLILYLVITKASPLYRLYQTKLDKIALVLSENLTGVRVIRAFAKRGTERVKFTTASDDLTQTAIRVGRISALLSPTTLLVVNGAIIAILWIGGIHIQYGSLSQGEIIAFINYITQILLALIVVTNLIILFTKAATSAARIQEVLDTQASISDAVTSGGQPAPVSAQHRDEADSRVSPQDTVPAISFDHVSFGYNTTGQMALSDVDVDIYPGETVGIIGGTGSGKSTFVNLIPRFYDVVEGSIRVDGIDVRDYKLKQLRQKIGIVPQKALLFTGTIADNIRWGNEHATDEEVARAAAIAQAEEFVSSLPEKYDAPITRGGLNLSGGQKQRLTIARAIVGNPQILILDDSSSALDFATDAALRQSLRDHSTHMTVLLVSQRVSSVQHADKIIVFDEGRIAGIGTHDQLMSSSDIYKEINRSQLSTQEVDQ</sequence>
<reference evidence="13 14" key="1">
    <citation type="submission" date="2017-03" db="EMBL/GenBank/DDBJ databases">
        <title>Complete genome sequence of Paenibacillus Kribbensis producing bioflocculants.</title>
        <authorList>
            <person name="Lee H.-G."/>
            <person name="Oh H.-M."/>
        </authorList>
    </citation>
    <scope>NUCLEOTIDE SEQUENCE [LARGE SCALE GENOMIC DNA]</scope>
    <source>
        <strain evidence="13 14">AM49</strain>
    </source>
</reference>
<dbReference type="AlphaFoldDB" id="A0A222WV19"/>
<evidence type="ECO:0000256" key="4">
    <source>
        <dbReference type="ARBA" id="ARBA00022692"/>
    </source>
</evidence>
<dbReference type="EMBL" id="CP020028">
    <property type="protein sequence ID" value="ASR49633.1"/>
    <property type="molecule type" value="Genomic_DNA"/>
</dbReference>
<dbReference type="InterPro" id="IPR039421">
    <property type="entry name" value="Type_1_exporter"/>
</dbReference>
<comment type="subcellular location">
    <subcellularLocation>
        <location evidence="1">Cell membrane</location>
        <topology evidence="1">Multi-pass membrane protein</topology>
    </subcellularLocation>
</comment>
<feature type="region of interest" description="Disordered" evidence="9">
    <location>
        <begin position="321"/>
        <end position="342"/>
    </location>
</feature>
<keyword evidence="7 10" id="KW-1133">Transmembrane helix</keyword>
<keyword evidence="6 13" id="KW-0067">ATP-binding</keyword>
<dbReference type="InterPro" id="IPR003439">
    <property type="entry name" value="ABC_transporter-like_ATP-bd"/>
</dbReference>
<dbReference type="InterPro" id="IPR027417">
    <property type="entry name" value="P-loop_NTPase"/>
</dbReference>
<feature type="transmembrane region" description="Helical" evidence="10">
    <location>
        <begin position="237"/>
        <end position="260"/>
    </location>
</feature>
<keyword evidence="8 10" id="KW-0472">Membrane</keyword>
<dbReference type="InterPro" id="IPR011527">
    <property type="entry name" value="ABC1_TM_dom"/>
</dbReference>
<dbReference type="KEGG" id="pkb:B4V02_24635"/>
<feature type="domain" description="ABC transporter" evidence="11">
    <location>
        <begin position="350"/>
        <end position="585"/>
    </location>
</feature>
<dbReference type="InterPro" id="IPR003593">
    <property type="entry name" value="AAA+_ATPase"/>
</dbReference>
<dbReference type="SMART" id="SM00382">
    <property type="entry name" value="AAA"/>
    <property type="match status" value="1"/>
</dbReference>
<keyword evidence="14" id="KW-1185">Reference proteome</keyword>
<dbReference type="Pfam" id="PF00005">
    <property type="entry name" value="ABC_tran"/>
    <property type="match status" value="1"/>
</dbReference>
<evidence type="ECO:0000256" key="7">
    <source>
        <dbReference type="ARBA" id="ARBA00022989"/>
    </source>
</evidence>
<evidence type="ECO:0000256" key="9">
    <source>
        <dbReference type="SAM" id="MobiDB-lite"/>
    </source>
</evidence>
<dbReference type="PANTHER" id="PTHR43394">
    <property type="entry name" value="ATP-DEPENDENT PERMEASE MDL1, MITOCHONDRIAL"/>
    <property type="match status" value="1"/>
</dbReference>
<feature type="transmembrane region" description="Helical" evidence="10">
    <location>
        <begin position="272"/>
        <end position="296"/>
    </location>
</feature>
<keyword evidence="4 10" id="KW-0812">Transmembrane</keyword>
<name>A0A222WV19_9BACL</name>
<feature type="transmembrane region" description="Helical" evidence="10">
    <location>
        <begin position="20"/>
        <end position="40"/>
    </location>
</feature>
<evidence type="ECO:0000256" key="2">
    <source>
        <dbReference type="ARBA" id="ARBA00022448"/>
    </source>
</evidence>
<dbReference type="STRING" id="172713.GCA_001705305_02365"/>
<feature type="transmembrane region" description="Helical" evidence="10">
    <location>
        <begin position="157"/>
        <end position="174"/>
    </location>
</feature>
<dbReference type="GO" id="GO:0016887">
    <property type="term" value="F:ATP hydrolysis activity"/>
    <property type="evidence" value="ECO:0007669"/>
    <property type="project" value="InterPro"/>
</dbReference>
<dbReference type="GO" id="GO:0015421">
    <property type="term" value="F:ABC-type oligopeptide transporter activity"/>
    <property type="evidence" value="ECO:0007669"/>
    <property type="project" value="TreeGrafter"/>
</dbReference>
<dbReference type="PROSITE" id="PS50893">
    <property type="entry name" value="ABC_TRANSPORTER_2"/>
    <property type="match status" value="1"/>
</dbReference>
<dbReference type="SUPFAM" id="SSF52540">
    <property type="entry name" value="P-loop containing nucleoside triphosphate hydrolases"/>
    <property type="match status" value="1"/>
</dbReference>
<keyword evidence="2" id="KW-0813">Transport</keyword>
<accession>A0A222WV19</accession>
<protein>
    <submittedName>
        <fullName evidence="13">ATP-binding protein</fullName>
    </submittedName>
</protein>
<proteinExistence type="predicted"/>
<gene>
    <name evidence="13" type="ORF">B4V02_24635</name>
</gene>
<feature type="transmembrane region" description="Helical" evidence="10">
    <location>
        <begin position="52"/>
        <end position="77"/>
    </location>
</feature>
<organism evidence="13 14">
    <name type="scientific">Paenibacillus kribbensis</name>
    <dbReference type="NCBI Taxonomy" id="172713"/>
    <lineage>
        <taxon>Bacteria</taxon>
        <taxon>Bacillati</taxon>
        <taxon>Bacillota</taxon>
        <taxon>Bacilli</taxon>
        <taxon>Bacillales</taxon>
        <taxon>Paenibacillaceae</taxon>
        <taxon>Paenibacillus</taxon>
    </lineage>
</organism>
<evidence type="ECO:0000259" key="12">
    <source>
        <dbReference type="PROSITE" id="PS50929"/>
    </source>
</evidence>
<evidence type="ECO:0000313" key="13">
    <source>
        <dbReference type="EMBL" id="ASR49633.1"/>
    </source>
</evidence>
<evidence type="ECO:0000256" key="10">
    <source>
        <dbReference type="SAM" id="Phobius"/>
    </source>
</evidence>
<feature type="domain" description="ABC transmembrane type-1" evidence="12">
    <location>
        <begin position="16"/>
        <end position="298"/>
    </location>
</feature>
<dbReference type="OrthoDB" id="9770415at2"/>
<dbReference type="RefSeq" id="WP_094156786.1">
    <property type="nucleotide sequence ID" value="NZ_CP020028.1"/>
</dbReference>
<dbReference type="CDD" id="cd18548">
    <property type="entry name" value="ABC_6TM_Tm287_like"/>
    <property type="match status" value="1"/>
</dbReference>
<dbReference type="Proteomes" id="UP000214666">
    <property type="component" value="Chromosome"/>
</dbReference>
<feature type="transmembrane region" description="Helical" evidence="10">
    <location>
        <begin position="133"/>
        <end position="151"/>
    </location>
</feature>
<dbReference type="SUPFAM" id="SSF90123">
    <property type="entry name" value="ABC transporter transmembrane region"/>
    <property type="match status" value="1"/>
</dbReference>